<evidence type="ECO:0000313" key="3">
    <source>
        <dbReference type="EMBL" id="EBQ0718182.1"/>
    </source>
</evidence>
<dbReference type="EMBL" id="AAGOVH010000002">
    <property type="protein sequence ID" value="EBQ3933358.1"/>
    <property type="molecule type" value="Genomic_DNA"/>
</dbReference>
<dbReference type="EMBL" id="AAGJST010000002">
    <property type="protein sequence ID" value="EBO8213222.1"/>
    <property type="molecule type" value="Genomic_DNA"/>
</dbReference>
<evidence type="ECO:0000313" key="2">
    <source>
        <dbReference type="EMBL" id="EBO8213222.1"/>
    </source>
</evidence>
<comment type="caution">
    <text evidence="2">The sequence shown here is derived from an EMBL/GenBank/DDBJ whole genome shotgun (WGS) entry which is preliminary data.</text>
</comment>
<reference evidence="3" key="1">
    <citation type="submission" date="2018-07" db="EMBL/GenBank/DDBJ databases">
        <authorList>
            <consortium name="GenomeTrakr network: Whole genome sequencing for foodborne pathogen traceback"/>
        </authorList>
    </citation>
    <scope>NUCLEOTIDE SEQUENCE</scope>
    <source>
        <strain evidence="3">CFSAN038605</strain>
        <strain evidence="4">CFSAN047986</strain>
    </source>
</reference>
<keyword evidence="1" id="KW-0812">Transmembrane</keyword>
<accession>A0A5Z0QHL0</accession>
<dbReference type="AlphaFoldDB" id="A0A5Z0QHL0"/>
<evidence type="ECO:0000313" key="4">
    <source>
        <dbReference type="EMBL" id="EBQ3933358.1"/>
    </source>
</evidence>
<name>A0A5Z0QHL0_SALER</name>
<dbReference type="EMBL" id="AAGNUL010000004">
    <property type="protein sequence ID" value="EBQ0718182.1"/>
    <property type="molecule type" value="Genomic_DNA"/>
</dbReference>
<keyword evidence="1" id="KW-1133">Transmembrane helix</keyword>
<keyword evidence="1" id="KW-0472">Membrane</keyword>
<proteinExistence type="predicted"/>
<reference evidence="2" key="2">
    <citation type="submission" date="2018-09" db="EMBL/GenBank/DDBJ databases">
        <authorList>
            <consortium name="PulseNet: The National Subtyping Network for Foodborne Disease Surveillance"/>
            <person name="Tarr C.L."/>
            <person name="Trees E."/>
            <person name="Katz L.S."/>
            <person name="Carleton-Romer H.A."/>
            <person name="Stroika S."/>
            <person name="Kucerova Z."/>
            <person name="Roache K.F."/>
            <person name="Sabol A.L."/>
            <person name="Besser J."/>
            <person name="Gerner-Smidt P."/>
        </authorList>
    </citation>
    <scope>NUCLEOTIDE SEQUENCE</scope>
    <source>
        <strain evidence="2">PNUSAS053227</strain>
    </source>
</reference>
<protein>
    <submittedName>
        <fullName evidence="2">Uncharacterized protein</fullName>
    </submittedName>
</protein>
<organism evidence="2">
    <name type="scientific">Salmonella enterica</name>
    <name type="common">Salmonella choleraesuis</name>
    <dbReference type="NCBI Taxonomy" id="28901"/>
    <lineage>
        <taxon>Bacteria</taxon>
        <taxon>Pseudomonadati</taxon>
        <taxon>Pseudomonadota</taxon>
        <taxon>Gammaproteobacteria</taxon>
        <taxon>Enterobacterales</taxon>
        <taxon>Enterobacteriaceae</taxon>
        <taxon>Salmonella</taxon>
    </lineage>
</organism>
<evidence type="ECO:0000256" key="1">
    <source>
        <dbReference type="SAM" id="Phobius"/>
    </source>
</evidence>
<feature type="transmembrane region" description="Helical" evidence="1">
    <location>
        <begin position="39"/>
        <end position="62"/>
    </location>
</feature>
<sequence>MPCGLSVLHRTYPDHHLGWRELNPRPKFLHTIFTLTRSYFFILNHYVSVNLCLLVLLVFSALPPKCRHLLAMPVEVMKWIFGNGIFQMIRCKMGINHGHFNISVS</sequence>
<gene>
    <name evidence="4" type="ORF">A2H87_02190</name>
    <name evidence="3" type="ORF">AXL04_12230</name>
    <name evidence="2" type="ORF">D3332_03910</name>
</gene>